<protein>
    <submittedName>
        <fullName evidence="4">Ankyrin</fullName>
    </submittedName>
</protein>
<evidence type="ECO:0000313" key="4">
    <source>
        <dbReference type="EMBL" id="ORE04178.1"/>
    </source>
</evidence>
<dbReference type="GO" id="GO:0005634">
    <property type="term" value="C:nucleus"/>
    <property type="evidence" value="ECO:0007669"/>
    <property type="project" value="TreeGrafter"/>
</dbReference>
<organism evidence="4">
    <name type="scientific">Rhizopus microsporus var. microsporus</name>
    <dbReference type="NCBI Taxonomy" id="86635"/>
    <lineage>
        <taxon>Eukaryota</taxon>
        <taxon>Fungi</taxon>
        <taxon>Fungi incertae sedis</taxon>
        <taxon>Mucoromycota</taxon>
        <taxon>Mucoromycotina</taxon>
        <taxon>Mucoromycetes</taxon>
        <taxon>Mucorales</taxon>
        <taxon>Mucorineae</taxon>
        <taxon>Rhizopodaceae</taxon>
        <taxon>Rhizopus</taxon>
    </lineage>
</organism>
<name>A0A1X0QWT7_RHIZD</name>
<dbReference type="EMBL" id="KV921979">
    <property type="protein sequence ID" value="ORE04178.1"/>
    <property type="molecule type" value="Genomic_DNA"/>
</dbReference>
<feature type="repeat" description="ANK" evidence="3">
    <location>
        <begin position="79"/>
        <end position="111"/>
    </location>
</feature>
<evidence type="ECO:0000256" key="1">
    <source>
        <dbReference type="ARBA" id="ARBA00022737"/>
    </source>
</evidence>
<proteinExistence type="predicted"/>
<dbReference type="InterPro" id="IPR002110">
    <property type="entry name" value="Ankyrin_rpt"/>
</dbReference>
<dbReference type="Gene3D" id="1.25.40.20">
    <property type="entry name" value="Ankyrin repeat-containing domain"/>
    <property type="match status" value="1"/>
</dbReference>
<dbReference type="VEuPathDB" id="FungiDB:BCV72DRAFT_257447"/>
<dbReference type="PRINTS" id="PR01415">
    <property type="entry name" value="ANKYRIN"/>
</dbReference>
<dbReference type="SMART" id="SM00248">
    <property type="entry name" value="ANK"/>
    <property type="match status" value="3"/>
</dbReference>
<keyword evidence="2 3" id="KW-0040">ANK repeat</keyword>
<sequence>MADHQELLDDIIYFARAGELEDLKQCKTEPNMLVEKDDTGKTALHMASANNHLDIVKYIIEQISSLQEKKKLINVQNEEGNTPLHWAALNGHYEVVEALVNAGADCTVKNAMNHSPIYEAQQRNHEKIAEFFLTTMTEEEPSESVAEDQQFVETGVQPLKKAVEED</sequence>
<dbReference type="PROSITE" id="PS50088">
    <property type="entry name" value="ANK_REPEAT"/>
    <property type="match status" value="2"/>
</dbReference>
<evidence type="ECO:0000256" key="2">
    <source>
        <dbReference type="ARBA" id="ARBA00023043"/>
    </source>
</evidence>
<keyword evidence="1" id="KW-0677">Repeat</keyword>
<dbReference type="GO" id="GO:0010468">
    <property type="term" value="P:regulation of gene expression"/>
    <property type="evidence" value="ECO:0007669"/>
    <property type="project" value="TreeGrafter"/>
</dbReference>
<dbReference type="InterPro" id="IPR036770">
    <property type="entry name" value="Ankyrin_rpt-contain_sf"/>
</dbReference>
<evidence type="ECO:0000256" key="3">
    <source>
        <dbReference type="PROSITE-ProRule" id="PRU00023"/>
    </source>
</evidence>
<dbReference type="OrthoDB" id="10057496at2759"/>
<dbReference type="Pfam" id="PF12796">
    <property type="entry name" value="Ank_2"/>
    <property type="match status" value="1"/>
</dbReference>
<accession>A0A1X0QWT7</accession>
<dbReference type="PROSITE" id="PS50297">
    <property type="entry name" value="ANK_REP_REGION"/>
    <property type="match status" value="2"/>
</dbReference>
<reference evidence="4" key="1">
    <citation type="journal article" date="2016" name="Proc. Natl. Acad. Sci. U.S.A.">
        <title>Lipid metabolic changes in an early divergent fungus govern the establishment of a mutualistic symbiosis with endobacteria.</title>
        <authorList>
            <person name="Lastovetsky O.A."/>
            <person name="Gaspar M.L."/>
            <person name="Mondo S.J."/>
            <person name="LaButti K.M."/>
            <person name="Sandor L."/>
            <person name="Grigoriev I.V."/>
            <person name="Henry S.A."/>
            <person name="Pawlowska T.E."/>
        </authorList>
    </citation>
    <scope>NUCLEOTIDE SEQUENCE [LARGE SCALE GENOMIC DNA]</scope>
    <source>
        <strain evidence="4">ATCC 52814</strain>
    </source>
</reference>
<dbReference type="SUPFAM" id="SSF48403">
    <property type="entry name" value="Ankyrin repeat"/>
    <property type="match status" value="1"/>
</dbReference>
<dbReference type="AlphaFoldDB" id="A0A1X0QWT7"/>
<gene>
    <name evidence="4" type="ORF">BCV72DRAFT_257447</name>
</gene>
<dbReference type="PANTHER" id="PTHR24124:SF14">
    <property type="entry name" value="CHROMOSOME UNDETERMINED SCAFFOLD_25, WHOLE GENOME SHOTGUN SEQUENCE"/>
    <property type="match status" value="1"/>
</dbReference>
<feature type="repeat" description="ANK" evidence="3">
    <location>
        <begin position="39"/>
        <end position="71"/>
    </location>
</feature>
<dbReference type="PANTHER" id="PTHR24124">
    <property type="entry name" value="ANKYRIN REPEAT FAMILY A"/>
    <property type="match status" value="1"/>
</dbReference>
<dbReference type="Proteomes" id="UP000242414">
    <property type="component" value="Unassembled WGS sequence"/>
</dbReference>